<evidence type="ECO:0000313" key="4">
    <source>
        <dbReference type="Proteomes" id="UP000003812"/>
    </source>
</evidence>
<dbReference type="Proteomes" id="UP000003812">
    <property type="component" value="Unassembled WGS sequence"/>
</dbReference>
<protein>
    <recommendedName>
        <fullName evidence="2">ATPase AAA-type core domain-containing protein</fullName>
    </recommendedName>
</protein>
<sequence length="369" mass="43192">MLYKFRVKNFKNFEDTLEWNLTSGKYTFNQQAVKNDIVKNSIIYGNNGTGKSNLTYAIMDITTHLTDFKRQEQHYTPYKNLNSRTEFAEFYYEFIFDKHKVTYSYKKESMSKVFDEVISIDDKEIIFENFIKNERFVLLKGAETLNVSERDISLSFVKYIFANTNLDSTDIENKIFIQFRHFVEGMLYFGSGTAEGNFYQGLKSSKERITSVIVNSGKIEELQKFLRDLDINYILEPGEDSEGNSVINVRFKNRSVNFYSVASHGTLVILVFFYWLLQLSKIKFLVVDEFDAFYHNEVSEAMLSIIRDSEVQSVFTSHNTSIMSNDLLRPDCYFVLQNNTIKDISSLTRKELRRAHNLEKMYNAGSFNE</sequence>
<dbReference type="InterPro" id="IPR003959">
    <property type="entry name" value="ATPase_AAA_core"/>
</dbReference>
<accession>E3CAY6</accession>
<dbReference type="SUPFAM" id="SSF52540">
    <property type="entry name" value="P-loop containing nucleoside triphosphate hydrolases"/>
    <property type="match status" value="1"/>
</dbReference>
<dbReference type="InterPro" id="IPR027417">
    <property type="entry name" value="P-loop_NTPase"/>
</dbReference>
<dbReference type="AlphaFoldDB" id="E3CAY6"/>
<dbReference type="Pfam" id="PF13304">
    <property type="entry name" value="AAA_21"/>
    <property type="match status" value="1"/>
</dbReference>
<proteinExistence type="predicted"/>
<dbReference type="GO" id="GO:0005524">
    <property type="term" value="F:ATP binding"/>
    <property type="evidence" value="ECO:0007669"/>
    <property type="project" value="InterPro"/>
</dbReference>
<comment type="caution">
    <text evidence="3">The sequence shown here is derived from an EMBL/GenBank/DDBJ whole genome shotgun (WGS) entry which is preliminary data.</text>
</comment>
<organism evidence="3 4">
    <name type="scientific">Streptococcus parasanguinis F0405</name>
    <dbReference type="NCBI Taxonomy" id="905067"/>
    <lineage>
        <taxon>Bacteria</taxon>
        <taxon>Bacillati</taxon>
        <taxon>Bacillota</taxon>
        <taxon>Bacilli</taxon>
        <taxon>Lactobacillales</taxon>
        <taxon>Streptococcaceae</taxon>
        <taxon>Streptococcus</taxon>
    </lineage>
</organism>
<keyword evidence="1" id="KW-0812">Transmembrane</keyword>
<feature type="transmembrane region" description="Helical" evidence="1">
    <location>
        <begin position="258"/>
        <end position="277"/>
    </location>
</feature>
<name>E3CAY6_STRPA</name>
<gene>
    <name evidence="3" type="ORF">HMPREF9626_1032</name>
</gene>
<keyword evidence="1" id="KW-1133">Transmembrane helix</keyword>
<evidence type="ECO:0000256" key="1">
    <source>
        <dbReference type="SAM" id="Phobius"/>
    </source>
</evidence>
<dbReference type="PANTHER" id="PTHR40396">
    <property type="entry name" value="ATPASE-LIKE PROTEIN"/>
    <property type="match status" value="1"/>
</dbReference>
<dbReference type="Gene3D" id="3.40.50.300">
    <property type="entry name" value="P-loop containing nucleotide triphosphate hydrolases"/>
    <property type="match status" value="1"/>
</dbReference>
<dbReference type="EMBL" id="AEKM01000001">
    <property type="protein sequence ID" value="EFQ56091.1"/>
    <property type="molecule type" value="Genomic_DNA"/>
</dbReference>
<dbReference type="GO" id="GO:0016887">
    <property type="term" value="F:ATP hydrolysis activity"/>
    <property type="evidence" value="ECO:0007669"/>
    <property type="project" value="InterPro"/>
</dbReference>
<evidence type="ECO:0000259" key="2">
    <source>
        <dbReference type="Pfam" id="PF13304"/>
    </source>
</evidence>
<keyword evidence="1" id="KW-0472">Membrane</keyword>
<dbReference type="PANTHER" id="PTHR40396:SF1">
    <property type="entry name" value="ATPASE AAA-TYPE CORE DOMAIN-CONTAINING PROTEIN"/>
    <property type="match status" value="1"/>
</dbReference>
<feature type="domain" description="ATPase AAA-type core" evidence="2">
    <location>
        <begin position="42"/>
        <end position="324"/>
    </location>
</feature>
<reference evidence="3 4" key="1">
    <citation type="submission" date="2010-10" db="EMBL/GenBank/DDBJ databases">
        <authorList>
            <person name="Durkin A.S."/>
            <person name="Madupu R."/>
            <person name="Torralba M."/>
            <person name="Gillis M."/>
            <person name="Methe B."/>
            <person name="Sutton G."/>
            <person name="Nelson K.E."/>
        </authorList>
    </citation>
    <scope>NUCLEOTIDE SEQUENCE [LARGE SCALE GENOMIC DNA]</scope>
    <source>
        <strain evidence="3 4">F0405</strain>
    </source>
</reference>
<evidence type="ECO:0000313" key="3">
    <source>
        <dbReference type="EMBL" id="EFQ56091.1"/>
    </source>
</evidence>